<sequence>MRPLFAGWGWRAAAQRQSFASCWAQACAQPSQGEWHFALLQSRRETPAWHEFEAWRSAAVPEAGCSAWPENAIASIDTPSASPRLVARFATGSVCEALALHAARQQGAQAHLLLRRIVSADRLATLAIAGLALPQEYSETGVHP</sequence>
<name>A0ABY6G714_9BURK</name>
<protein>
    <submittedName>
        <fullName evidence="2">Cobalamin biosynthesis protein</fullName>
    </submittedName>
</protein>
<organism evidence="2 3">
    <name type="scientific">Comamonas endophytica</name>
    <dbReference type="NCBI Taxonomy" id="2949090"/>
    <lineage>
        <taxon>Bacteria</taxon>
        <taxon>Pseudomonadati</taxon>
        <taxon>Pseudomonadota</taxon>
        <taxon>Betaproteobacteria</taxon>
        <taxon>Burkholderiales</taxon>
        <taxon>Comamonadaceae</taxon>
        <taxon>Comamonas</taxon>
    </lineage>
</organism>
<keyword evidence="3" id="KW-1185">Reference proteome</keyword>
<dbReference type="Gene3D" id="3.30.420.180">
    <property type="entry name" value="CobE/GbiG C-terminal domain"/>
    <property type="match status" value="1"/>
</dbReference>
<gene>
    <name evidence="2" type="ORF">M9799_12125</name>
</gene>
<evidence type="ECO:0000313" key="2">
    <source>
        <dbReference type="EMBL" id="UYG50836.1"/>
    </source>
</evidence>
<proteinExistence type="predicted"/>
<dbReference type="Pfam" id="PF01890">
    <property type="entry name" value="CbiG_C"/>
    <property type="match status" value="1"/>
</dbReference>
<dbReference type="EMBL" id="CP106881">
    <property type="protein sequence ID" value="UYG50836.1"/>
    <property type="molecule type" value="Genomic_DNA"/>
</dbReference>
<evidence type="ECO:0000313" key="3">
    <source>
        <dbReference type="Proteomes" id="UP001162800"/>
    </source>
</evidence>
<accession>A0ABY6G714</accession>
<dbReference type="PROSITE" id="PS51257">
    <property type="entry name" value="PROKAR_LIPOPROTEIN"/>
    <property type="match status" value="1"/>
</dbReference>
<evidence type="ECO:0000259" key="1">
    <source>
        <dbReference type="Pfam" id="PF01890"/>
    </source>
</evidence>
<dbReference type="InterPro" id="IPR036518">
    <property type="entry name" value="CobE/GbiG_C_sf"/>
</dbReference>
<dbReference type="SUPFAM" id="SSF159664">
    <property type="entry name" value="CobE/GbiG C-terminal domain-like"/>
    <property type="match status" value="1"/>
</dbReference>
<dbReference type="RefSeq" id="WP_231041933.1">
    <property type="nucleotide sequence ID" value="NZ_CP106881.1"/>
</dbReference>
<dbReference type="Proteomes" id="UP001162800">
    <property type="component" value="Chromosome"/>
</dbReference>
<reference evidence="2" key="1">
    <citation type="submission" date="2022-09" db="EMBL/GenBank/DDBJ databases">
        <title>The complete genome of Acidovorax sp. 5MLIR.</title>
        <authorList>
            <person name="Liu L."/>
            <person name="Yue J."/>
            <person name="Yang F."/>
            <person name="Yuan J."/>
            <person name="Li L."/>
        </authorList>
    </citation>
    <scope>NUCLEOTIDE SEQUENCE</scope>
    <source>
        <strain evidence="2">5MLIR</strain>
    </source>
</reference>
<dbReference type="InterPro" id="IPR002750">
    <property type="entry name" value="CobE/GbiG_C"/>
</dbReference>
<feature type="domain" description="CobE/GbiG C-terminal" evidence="1">
    <location>
        <begin position="4"/>
        <end position="129"/>
    </location>
</feature>